<evidence type="ECO:0000313" key="2">
    <source>
        <dbReference type="Proteomes" id="UP000228900"/>
    </source>
</evidence>
<dbReference type="GO" id="GO:0006261">
    <property type="term" value="P:DNA-templated DNA replication"/>
    <property type="evidence" value="ECO:0007669"/>
    <property type="project" value="TreeGrafter"/>
</dbReference>
<dbReference type="PANTHER" id="PTHR11669">
    <property type="entry name" value="REPLICATION FACTOR C / DNA POLYMERASE III GAMMA-TAU SUBUNIT"/>
    <property type="match status" value="1"/>
</dbReference>
<dbReference type="AlphaFoldDB" id="A0A2M6WQM1"/>
<dbReference type="Proteomes" id="UP000228900">
    <property type="component" value="Unassembled WGS sequence"/>
</dbReference>
<reference evidence="2" key="1">
    <citation type="submission" date="2017-09" db="EMBL/GenBank/DDBJ databases">
        <title>Depth-based differentiation of microbial function through sediment-hosted aquifers and enrichment of novel symbionts in the deep terrestrial subsurface.</title>
        <authorList>
            <person name="Probst A.J."/>
            <person name="Ladd B."/>
            <person name="Jarett J.K."/>
            <person name="Geller-Mcgrath D.E."/>
            <person name="Sieber C.M.K."/>
            <person name="Emerson J.B."/>
            <person name="Anantharaman K."/>
            <person name="Thomas B.C."/>
            <person name="Malmstrom R."/>
            <person name="Stieglmeier M."/>
            <person name="Klingl A."/>
            <person name="Woyke T."/>
            <person name="Ryan C.M."/>
            <person name="Banfield J.F."/>
        </authorList>
    </citation>
    <scope>NUCLEOTIDE SEQUENCE [LARGE SCALE GENOMIC DNA]</scope>
</reference>
<dbReference type="Pfam" id="PF13177">
    <property type="entry name" value="DNA_pol3_delta2"/>
    <property type="match status" value="1"/>
</dbReference>
<sequence length="337" mass="37921">MSKFKAAMEFSWPLIGNEAAVNFLTQSLMNRRLAQTYIFAGPENIGKNTIADCFAKNLLLLDENKRENLADLDESKMILSGDFHVVTRDLGRKNISIEQIRDLIKMLEMSSFANSYKIGIIKEAETISEQGMNALLKILEEPRSKVVIILITANLEAILPTIVSRSQVINFYPVKTELIHDHLVNDYKVNPAVAKNLSRLALGRPALAVKFLEDKDFYQDYLDSVNLFLEILSNSIPARIKLISKFITSHKGESDLTATVGGLLNVWEAVIRDLLLLSSGNQNLLQHELVKESLLKIQANYSTSTCLRILQLFKMSCSYLSANVNYKNVLENIVINI</sequence>
<proteinExistence type="predicted"/>
<evidence type="ECO:0000313" key="1">
    <source>
        <dbReference type="EMBL" id="PIT95036.1"/>
    </source>
</evidence>
<organism evidence="1 2">
    <name type="scientific">Candidatus Falkowbacteria bacterium CG10_big_fil_rev_8_21_14_0_10_39_9</name>
    <dbReference type="NCBI Taxonomy" id="1974566"/>
    <lineage>
        <taxon>Bacteria</taxon>
        <taxon>Candidatus Falkowiibacteriota</taxon>
    </lineage>
</organism>
<evidence type="ECO:0008006" key="3">
    <source>
        <dbReference type="Google" id="ProtNLM"/>
    </source>
</evidence>
<dbReference type="InterPro" id="IPR050238">
    <property type="entry name" value="DNA_Rep/Repair_Clamp_Loader"/>
</dbReference>
<dbReference type="Gene3D" id="3.40.50.300">
    <property type="entry name" value="P-loop containing nucleotide triphosphate hydrolases"/>
    <property type="match status" value="1"/>
</dbReference>
<dbReference type="SUPFAM" id="SSF52540">
    <property type="entry name" value="P-loop containing nucleoside triphosphate hydrolases"/>
    <property type="match status" value="1"/>
</dbReference>
<dbReference type="InterPro" id="IPR027417">
    <property type="entry name" value="P-loop_NTPase"/>
</dbReference>
<accession>A0A2M6WQM1</accession>
<protein>
    <recommendedName>
        <fullName evidence="3">DNA polymerase III subunit delta</fullName>
    </recommendedName>
</protein>
<name>A0A2M6WQM1_9BACT</name>
<dbReference type="EMBL" id="PFAQ01000021">
    <property type="protein sequence ID" value="PIT95036.1"/>
    <property type="molecule type" value="Genomic_DNA"/>
</dbReference>
<comment type="caution">
    <text evidence="1">The sequence shown here is derived from an EMBL/GenBank/DDBJ whole genome shotgun (WGS) entry which is preliminary data.</text>
</comment>
<dbReference type="PANTHER" id="PTHR11669:SF8">
    <property type="entry name" value="DNA POLYMERASE III SUBUNIT DELTA"/>
    <property type="match status" value="1"/>
</dbReference>
<gene>
    <name evidence="1" type="ORF">COT98_01385</name>
</gene>